<keyword evidence="1" id="KW-0472">Membrane</keyword>
<keyword evidence="1" id="KW-0812">Transmembrane</keyword>
<dbReference type="InterPro" id="IPR039449">
    <property type="entry name" value="TssO"/>
</dbReference>
<sequence>MIMISYGQKTLNKKDVRLGTWRFIGSFLVLSAISFLVVFFFFKSAQMQNRDLRKDLDAYHDMVGRNNLLKIKMDSIYYKMTLLNNNKVANDIFLRNQIIEDMSVCKQMIGEDSISELRHYSMLLDNLAPILAHKNELMKLKTDETSISRQLEECLGKVQKVNTQIKVKQKKQEVSGRLAETFRNK</sequence>
<dbReference type="EMBL" id="UFTJ01000002">
    <property type="protein sequence ID" value="SSZ55726.1"/>
    <property type="molecule type" value="Genomic_DNA"/>
</dbReference>
<evidence type="ECO:0000313" key="3">
    <source>
        <dbReference type="Proteomes" id="UP000255515"/>
    </source>
</evidence>
<protein>
    <recommendedName>
        <fullName evidence="4">Type VI secretion system transmembrane protein TssQ</fullName>
    </recommendedName>
</protein>
<evidence type="ECO:0008006" key="4">
    <source>
        <dbReference type="Google" id="ProtNLM"/>
    </source>
</evidence>
<gene>
    <name evidence="2" type="ORF">NCTC11661_01124</name>
</gene>
<organism evidence="2 3">
    <name type="scientific">Bergeyella zoohelcum</name>
    <dbReference type="NCBI Taxonomy" id="1015"/>
    <lineage>
        <taxon>Bacteria</taxon>
        <taxon>Pseudomonadati</taxon>
        <taxon>Bacteroidota</taxon>
        <taxon>Flavobacteriia</taxon>
        <taxon>Flavobacteriales</taxon>
        <taxon>Weeksellaceae</taxon>
        <taxon>Bergeyella</taxon>
    </lineage>
</organism>
<reference evidence="2 3" key="1">
    <citation type="submission" date="2018-06" db="EMBL/GenBank/DDBJ databases">
        <authorList>
            <consortium name="Pathogen Informatics"/>
            <person name="Doyle S."/>
        </authorList>
    </citation>
    <scope>NUCLEOTIDE SEQUENCE [LARGE SCALE GENOMIC DNA]</scope>
    <source>
        <strain evidence="2 3">NCTC11661</strain>
    </source>
</reference>
<dbReference type="Pfam" id="PF17561">
    <property type="entry name" value="TssO"/>
    <property type="match status" value="1"/>
</dbReference>
<dbReference type="AlphaFoldDB" id="A0A376C119"/>
<feature type="transmembrane region" description="Helical" evidence="1">
    <location>
        <begin position="20"/>
        <end position="42"/>
    </location>
</feature>
<dbReference type="Proteomes" id="UP000255515">
    <property type="component" value="Unassembled WGS sequence"/>
</dbReference>
<keyword evidence="1" id="KW-1133">Transmembrane helix</keyword>
<proteinExistence type="predicted"/>
<evidence type="ECO:0000313" key="2">
    <source>
        <dbReference type="EMBL" id="SSZ55726.1"/>
    </source>
</evidence>
<accession>A0A376C119</accession>
<evidence type="ECO:0000256" key="1">
    <source>
        <dbReference type="SAM" id="Phobius"/>
    </source>
</evidence>
<name>A0A376C119_9FLAO</name>